<protein>
    <submittedName>
        <fullName evidence="1">Uncharacterized protein</fullName>
    </submittedName>
</protein>
<proteinExistence type="predicted"/>
<sequence length="216" mass="24522">MGRFAQDFDIRALPSAHLLQRSIYVDVKAAPEGPPVLFTMVDDARLQHVVTDTVFADAALAKDLQIRHFEDQVEELIERCERDDRMLIVFGADLHDQTTQHSCHQERLSQVLTDVRPVLLQTLAGDTRRRRGPTLVDFMRKADLPISRQVGSKQTAQRIRYVRQQLFKHDAYSSITGTAKAKWTKFLQQGEQDCRGLQSLLKKLATSVSNAPIAKD</sequence>
<organism evidence="1">
    <name type="scientific">marine metagenome</name>
    <dbReference type="NCBI Taxonomy" id="408172"/>
    <lineage>
        <taxon>unclassified sequences</taxon>
        <taxon>metagenomes</taxon>
        <taxon>ecological metagenomes</taxon>
    </lineage>
</organism>
<evidence type="ECO:0000313" key="1">
    <source>
        <dbReference type="EMBL" id="SVD51028.1"/>
    </source>
</evidence>
<name>A0A382VYT1_9ZZZZ</name>
<accession>A0A382VYT1</accession>
<dbReference type="AlphaFoldDB" id="A0A382VYT1"/>
<gene>
    <name evidence="1" type="ORF">METZ01_LOCUS403882</name>
</gene>
<dbReference type="EMBL" id="UINC01155272">
    <property type="protein sequence ID" value="SVD51028.1"/>
    <property type="molecule type" value="Genomic_DNA"/>
</dbReference>
<reference evidence="1" key="1">
    <citation type="submission" date="2018-05" db="EMBL/GenBank/DDBJ databases">
        <authorList>
            <person name="Lanie J.A."/>
            <person name="Ng W.-L."/>
            <person name="Kazmierczak K.M."/>
            <person name="Andrzejewski T.M."/>
            <person name="Davidsen T.M."/>
            <person name="Wayne K.J."/>
            <person name="Tettelin H."/>
            <person name="Glass J.I."/>
            <person name="Rusch D."/>
            <person name="Podicherti R."/>
            <person name="Tsui H.-C.T."/>
            <person name="Winkler M.E."/>
        </authorList>
    </citation>
    <scope>NUCLEOTIDE SEQUENCE</scope>
</reference>